<evidence type="ECO:0000256" key="1">
    <source>
        <dbReference type="SAM" id="SignalP"/>
    </source>
</evidence>
<dbReference type="EMBL" id="CP012673">
    <property type="protein sequence ID" value="AUX45190.1"/>
    <property type="molecule type" value="Genomic_DNA"/>
</dbReference>
<feature type="signal peptide" evidence="1">
    <location>
        <begin position="1"/>
        <end position="19"/>
    </location>
</feature>
<evidence type="ECO:0000313" key="3">
    <source>
        <dbReference type="Proteomes" id="UP000238348"/>
    </source>
</evidence>
<organism evidence="2 3">
    <name type="scientific">Sorangium cellulosum</name>
    <name type="common">Polyangium cellulosum</name>
    <dbReference type="NCBI Taxonomy" id="56"/>
    <lineage>
        <taxon>Bacteria</taxon>
        <taxon>Pseudomonadati</taxon>
        <taxon>Myxococcota</taxon>
        <taxon>Polyangia</taxon>
        <taxon>Polyangiales</taxon>
        <taxon>Polyangiaceae</taxon>
        <taxon>Sorangium</taxon>
    </lineage>
</organism>
<evidence type="ECO:0008006" key="4">
    <source>
        <dbReference type="Google" id="ProtNLM"/>
    </source>
</evidence>
<reference evidence="2 3" key="1">
    <citation type="submission" date="2015-09" db="EMBL/GenBank/DDBJ databases">
        <title>Sorangium comparison.</title>
        <authorList>
            <person name="Zaburannyi N."/>
            <person name="Bunk B."/>
            <person name="Overmann J."/>
            <person name="Mueller R."/>
        </authorList>
    </citation>
    <scope>NUCLEOTIDE SEQUENCE [LARGE SCALE GENOMIC DNA]</scope>
    <source>
        <strain evidence="2 3">So ce26</strain>
    </source>
</reference>
<gene>
    <name evidence="2" type="ORF">SOCE26_066710</name>
</gene>
<sequence length="48" mass="5419">MHKMSKLATIIAIAAGTFAATYSIHGAPSEPKQEVSWNWWAYRSYSLF</sequence>
<keyword evidence="1" id="KW-0732">Signal</keyword>
<dbReference type="RefSeq" id="WP_159397534.1">
    <property type="nucleotide sequence ID" value="NZ_CP012673.1"/>
</dbReference>
<evidence type="ECO:0000313" key="2">
    <source>
        <dbReference type="EMBL" id="AUX45190.1"/>
    </source>
</evidence>
<feature type="chain" id="PRO_5014739773" description="Secreted protein" evidence="1">
    <location>
        <begin position="20"/>
        <end position="48"/>
    </location>
</feature>
<name>A0A2L0F0W1_SORCE</name>
<proteinExistence type="predicted"/>
<accession>A0A2L0F0W1</accession>
<dbReference type="Proteomes" id="UP000238348">
    <property type="component" value="Chromosome"/>
</dbReference>
<protein>
    <recommendedName>
        <fullName evidence="4">Secreted protein</fullName>
    </recommendedName>
</protein>
<dbReference type="AlphaFoldDB" id="A0A2L0F0W1"/>